<dbReference type="AlphaFoldDB" id="A0ABD1G1D7"/>
<dbReference type="Proteomes" id="UP001567538">
    <property type="component" value="Unassembled WGS sequence"/>
</dbReference>
<dbReference type="GO" id="GO:0005634">
    <property type="term" value="C:nucleus"/>
    <property type="evidence" value="ECO:0007669"/>
    <property type="project" value="UniProtKB-SubCell"/>
</dbReference>
<keyword evidence="6" id="KW-0539">Nucleus</keyword>
<gene>
    <name evidence="9" type="ORF">AAHA92_26709</name>
</gene>
<protein>
    <submittedName>
        <fullName evidence="9">Light-inducible protein CPRF2-like</fullName>
    </submittedName>
</protein>
<evidence type="ECO:0000256" key="4">
    <source>
        <dbReference type="ARBA" id="ARBA00023125"/>
    </source>
</evidence>
<evidence type="ECO:0000256" key="7">
    <source>
        <dbReference type="SAM" id="MobiDB-lite"/>
    </source>
</evidence>
<name>A0ABD1G1D7_SALDI</name>
<evidence type="ECO:0000259" key="8">
    <source>
        <dbReference type="Pfam" id="PF12498"/>
    </source>
</evidence>
<proteinExistence type="inferred from homology"/>
<feature type="compositionally biased region" description="Polar residues" evidence="7">
    <location>
        <begin position="98"/>
        <end position="115"/>
    </location>
</feature>
<keyword evidence="5" id="KW-0804">Transcription</keyword>
<evidence type="ECO:0000256" key="6">
    <source>
        <dbReference type="ARBA" id="ARBA00023242"/>
    </source>
</evidence>
<comment type="caution">
    <text evidence="9">The sequence shown here is derived from an EMBL/GenBank/DDBJ whole genome shotgun (WGS) entry which is preliminary data.</text>
</comment>
<keyword evidence="10" id="KW-1185">Reference proteome</keyword>
<feature type="compositionally biased region" description="Polar residues" evidence="7">
    <location>
        <begin position="1"/>
        <end position="38"/>
    </location>
</feature>
<dbReference type="GO" id="GO:0003677">
    <property type="term" value="F:DNA binding"/>
    <property type="evidence" value="ECO:0007669"/>
    <property type="project" value="UniProtKB-KW"/>
</dbReference>
<accession>A0ABD1G1D7</accession>
<evidence type="ECO:0000256" key="1">
    <source>
        <dbReference type="ARBA" id="ARBA00004123"/>
    </source>
</evidence>
<dbReference type="SUPFAM" id="SSF57959">
    <property type="entry name" value="Leucine zipper domain"/>
    <property type="match status" value="1"/>
</dbReference>
<organism evidence="9 10">
    <name type="scientific">Salvia divinorum</name>
    <name type="common">Maria pastora</name>
    <name type="synonym">Diviner's sage</name>
    <dbReference type="NCBI Taxonomy" id="28513"/>
    <lineage>
        <taxon>Eukaryota</taxon>
        <taxon>Viridiplantae</taxon>
        <taxon>Streptophyta</taxon>
        <taxon>Embryophyta</taxon>
        <taxon>Tracheophyta</taxon>
        <taxon>Spermatophyta</taxon>
        <taxon>Magnoliopsida</taxon>
        <taxon>eudicotyledons</taxon>
        <taxon>Gunneridae</taxon>
        <taxon>Pentapetalae</taxon>
        <taxon>asterids</taxon>
        <taxon>lamiids</taxon>
        <taxon>Lamiales</taxon>
        <taxon>Lamiaceae</taxon>
        <taxon>Nepetoideae</taxon>
        <taxon>Mentheae</taxon>
        <taxon>Salviinae</taxon>
        <taxon>Salvia</taxon>
        <taxon>Salvia subgen. Calosphace</taxon>
    </lineage>
</organism>
<sequence>MIVSTAQEISTIESSAEMNRSQQLPQDQTTAMQSSTHQNQDDVVEITTIESSSSSDHSIHPSSASQPSNSFHHPAHKDSIILQDKDGGGGSSPLPAISNPSAVQVDSTTSGPSGEQSDDDKAWILQTPNAKECNISVSNGFAIMLEIQLRKLLNRESVLRSRERQKVHLSELEAQVSQSIVQNSSLHERHTDKIEKKKKSAIDNAMLKSHVETSIAKVRLNEEIYRRVVGSNTQLQAMLGISTTGMPSFSGTSADAAVPVQDVPVQHFYHALSSSQAWVQHENGVVNIPPQAAGPNNTVSMQSYQHLDAPSSSQAWVQHGNGVVDIPPQAVVSMQSSQHLHNRIPGDFSENV</sequence>
<comment type="similarity">
    <text evidence="2">Belongs to the bZIP family.</text>
</comment>
<dbReference type="PANTHER" id="PTHR46408">
    <property type="entry name" value="BASIC LEUCINE ZIPPER 63"/>
    <property type="match status" value="1"/>
</dbReference>
<evidence type="ECO:0000256" key="2">
    <source>
        <dbReference type="ARBA" id="ARBA00007163"/>
    </source>
</evidence>
<reference evidence="9 10" key="1">
    <citation type="submission" date="2024-06" db="EMBL/GenBank/DDBJ databases">
        <title>A chromosome level genome sequence of Diviner's sage (Salvia divinorum).</title>
        <authorList>
            <person name="Ford S.A."/>
            <person name="Ro D.-K."/>
            <person name="Ness R.W."/>
            <person name="Phillips M.A."/>
        </authorList>
    </citation>
    <scope>NUCLEOTIDE SEQUENCE [LARGE SCALE GENOMIC DNA]</scope>
    <source>
        <strain evidence="9">SAF-2024a</strain>
        <tissue evidence="9">Leaf</tissue>
    </source>
</reference>
<dbReference type="Pfam" id="PF12498">
    <property type="entry name" value="bZIP_C"/>
    <property type="match status" value="1"/>
</dbReference>
<dbReference type="InterPro" id="IPR020983">
    <property type="entry name" value="Basic_leucine-zipper_C"/>
</dbReference>
<feature type="compositionally biased region" description="Low complexity" evidence="7">
    <location>
        <begin position="51"/>
        <end position="65"/>
    </location>
</feature>
<dbReference type="Gene3D" id="1.20.5.170">
    <property type="match status" value="1"/>
</dbReference>
<dbReference type="EMBL" id="JBEAFC010000010">
    <property type="protein sequence ID" value="KAL1537907.1"/>
    <property type="molecule type" value="Genomic_DNA"/>
</dbReference>
<feature type="compositionally biased region" description="Basic and acidic residues" evidence="7">
    <location>
        <begin position="76"/>
        <end position="87"/>
    </location>
</feature>
<dbReference type="PANTHER" id="PTHR46408:SF10">
    <property type="entry name" value="BASIC LEUCINE ZIPPER 63"/>
    <property type="match status" value="1"/>
</dbReference>
<dbReference type="CDD" id="cd14704">
    <property type="entry name" value="bZIP_HY5-like"/>
    <property type="match status" value="1"/>
</dbReference>
<comment type="subcellular location">
    <subcellularLocation>
        <location evidence="1">Nucleus</location>
    </subcellularLocation>
</comment>
<evidence type="ECO:0000313" key="9">
    <source>
        <dbReference type="EMBL" id="KAL1537907.1"/>
    </source>
</evidence>
<dbReference type="InterPro" id="IPR046347">
    <property type="entry name" value="bZIP_sf"/>
</dbReference>
<evidence type="ECO:0000256" key="3">
    <source>
        <dbReference type="ARBA" id="ARBA00023015"/>
    </source>
</evidence>
<keyword evidence="4" id="KW-0238">DNA-binding</keyword>
<evidence type="ECO:0000256" key="5">
    <source>
        <dbReference type="ARBA" id="ARBA00023163"/>
    </source>
</evidence>
<keyword evidence="3" id="KW-0805">Transcription regulation</keyword>
<feature type="region of interest" description="Disordered" evidence="7">
    <location>
        <begin position="1"/>
        <end position="120"/>
    </location>
</feature>
<evidence type="ECO:0000313" key="10">
    <source>
        <dbReference type="Proteomes" id="UP001567538"/>
    </source>
</evidence>
<feature type="domain" description="Basic leucine-zipper C-terminal" evidence="8">
    <location>
        <begin position="216"/>
        <end position="346"/>
    </location>
</feature>